<dbReference type="InterPro" id="IPR001245">
    <property type="entry name" value="Ser-Thr/Tyr_kinase_cat_dom"/>
</dbReference>
<dbReference type="OrthoDB" id="5979581at2759"/>
<proteinExistence type="predicted"/>
<protein>
    <recommendedName>
        <fullName evidence="1">Serine-threonine/tyrosine-protein kinase catalytic domain-containing protein</fullName>
    </recommendedName>
</protein>
<accession>A0A9Q1BY30</accession>
<evidence type="ECO:0000259" key="1">
    <source>
        <dbReference type="Pfam" id="PF07714"/>
    </source>
</evidence>
<feature type="domain" description="Serine-threonine/tyrosine-protein kinase catalytic" evidence="1">
    <location>
        <begin position="81"/>
        <end position="164"/>
    </location>
</feature>
<gene>
    <name evidence="2" type="ORF">HOLleu_21693</name>
</gene>
<comment type="caution">
    <text evidence="2">The sequence shown here is derived from an EMBL/GenBank/DDBJ whole genome shotgun (WGS) entry which is preliminary data.</text>
</comment>
<dbReference type="Proteomes" id="UP001152320">
    <property type="component" value="Chromosome 10"/>
</dbReference>
<evidence type="ECO:0000313" key="3">
    <source>
        <dbReference type="Proteomes" id="UP001152320"/>
    </source>
</evidence>
<evidence type="ECO:0000313" key="2">
    <source>
        <dbReference type="EMBL" id="KAJ8034730.1"/>
    </source>
</evidence>
<sequence length="238" mass="27773">MEVGEDTAYVRLKTRFSSNGRLERWVGDLTGITSNRTTCMVNACKEDTSEGECEEFRKLAMVLKDMRHHMNIVEVIAVEVEKGKLAHPGIRCQKVLLTESLICKIYDFCTYPVTTDIINKMIQKNNSVMSWLAIETRANRTHTFKSDSFSSAVFVWEVFSWGEFANICNDLTERESMLSDKLNEWNYFSHTVVVRVVNYSYFYEKSWTYGDILKQGRSWDEIFRWPTYQMWGGGVSRH</sequence>
<dbReference type="GO" id="GO:0004672">
    <property type="term" value="F:protein kinase activity"/>
    <property type="evidence" value="ECO:0007669"/>
    <property type="project" value="InterPro"/>
</dbReference>
<organism evidence="2 3">
    <name type="scientific">Holothuria leucospilota</name>
    <name type="common">Black long sea cucumber</name>
    <name type="synonym">Mertensiothuria leucospilota</name>
    <dbReference type="NCBI Taxonomy" id="206669"/>
    <lineage>
        <taxon>Eukaryota</taxon>
        <taxon>Metazoa</taxon>
        <taxon>Echinodermata</taxon>
        <taxon>Eleutherozoa</taxon>
        <taxon>Echinozoa</taxon>
        <taxon>Holothuroidea</taxon>
        <taxon>Aspidochirotacea</taxon>
        <taxon>Aspidochirotida</taxon>
        <taxon>Holothuriidae</taxon>
        <taxon>Holothuria</taxon>
    </lineage>
</organism>
<dbReference type="Pfam" id="PF07714">
    <property type="entry name" value="PK_Tyr_Ser-Thr"/>
    <property type="match status" value="1"/>
</dbReference>
<reference evidence="2" key="1">
    <citation type="submission" date="2021-10" db="EMBL/GenBank/DDBJ databases">
        <title>Tropical sea cucumber genome reveals ecological adaptation and Cuvierian tubules defense mechanism.</title>
        <authorList>
            <person name="Chen T."/>
        </authorList>
    </citation>
    <scope>NUCLEOTIDE SEQUENCE</scope>
    <source>
        <strain evidence="2">Nanhai2018</strain>
        <tissue evidence="2">Muscle</tissue>
    </source>
</reference>
<dbReference type="Gene3D" id="1.10.510.10">
    <property type="entry name" value="Transferase(Phosphotransferase) domain 1"/>
    <property type="match status" value="1"/>
</dbReference>
<name>A0A9Q1BY30_HOLLE</name>
<dbReference type="SUPFAM" id="SSF56112">
    <property type="entry name" value="Protein kinase-like (PK-like)"/>
    <property type="match status" value="1"/>
</dbReference>
<dbReference type="InterPro" id="IPR011009">
    <property type="entry name" value="Kinase-like_dom_sf"/>
</dbReference>
<keyword evidence="3" id="KW-1185">Reference proteome</keyword>
<dbReference type="EMBL" id="JAIZAY010000010">
    <property type="protein sequence ID" value="KAJ8034730.1"/>
    <property type="molecule type" value="Genomic_DNA"/>
</dbReference>
<dbReference type="AlphaFoldDB" id="A0A9Q1BY30"/>